<feature type="compositionally biased region" description="Polar residues" evidence="4">
    <location>
        <begin position="264"/>
        <end position="276"/>
    </location>
</feature>
<accession>A0A6A6NXV7</accession>
<dbReference type="PROSITE" id="PS50118">
    <property type="entry name" value="HMG_BOX_2"/>
    <property type="match status" value="1"/>
</dbReference>
<keyword evidence="7" id="KW-1185">Reference proteome</keyword>
<evidence type="ECO:0000256" key="2">
    <source>
        <dbReference type="ARBA" id="ARBA00023242"/>
    </source>
</evidence>
<dbReference type="SUPFAM" id="SSF47769">
    <property type="entry name" value="SAM/Pointed domain"/>
    <property type="match status" value="1"/>
</dbReference>
<dbReference type="GO" id="GO:0003677">
    <property type="term" value="F:DNA binding"/>
    <property type="evidence" value="ECO:0007669"/>
    <property type="project" value="UniProtKB-UniRule"/>
</dbReference>
<feature type="region of interest" description="Disordered" evidence="4">
    <location>
        <begin position="61"/>
        <end position="118"/>
    </location>
</feature>
<dbReference type="SUPFAM" id="SSF47095">
    <property type="entry name" value="HMG-box"/>
    <property type="match status" value="1"/>
</dbReference>
<dbReference type="Gene3D" id="1.10.30.10">
    <property type="entry name" value="High mobility group box domain"/>
    <property type="match status" value="1"/>
</dbReference>
<dbReference type="OrthoDB" id="1919336at2759"/>
<keyword evidence="1 3" id="KW-0238">DNA-binding</keyword>
<evidence type="ECO:0000313" key="7">
    <source>
        <dbReference type="Proteomes" id="UP000799766"/>
    </source>
</evidence>
<evidence type="ECO:0000256" key="3">
    <source>
        <dbReference type="PROSITE-ProRule" id="PRU00267"/>
    </source>
</evidence>
<dbReference type="Proteomes" id="UP000799766">
    <property type="component" value="Unassembled WGS sequence"/>
</dbReference>
<feature type="region of interest" description="Disordered" evidence="4">
    <location>
        <begin position="225"/>
        <end position="475"/>
    </location>
</feature>
<dbReference type="InterPro" id="IPR009071">
    <property type="entry name" value="HMG_box_dom"/>
</dbReference>
<evidence type="ECO:0000259" key="5">
    <source>
        <dbReference type="PROSITE" id="PS50118"/>
    </source>
</evidence>
<evidence type="ECO:0000256" key="1">
    <source>
        <dbReference type="ARBA" id="ARBA00023125"/>
    </source>
</evidence>
<dbReference type="InterPro" id="IPR001660">
    <property type="entry name" value="SAM"/>
</dbReference>
<feature type="DNA-binding region" description="HMG box" evidence="3">
    <location>
        <begin position="113"/>
        <end position="179"/>
    </location>
</feature>
<organism evidence="6 7">
    <name type="scientific">Lineolata rhizophorae</name>
    <dbReference type="NCBI Taxonomy" id="578093"/>
    <lineage>
        <taxon>Eukaryota</taxon>
        <taxon>Fungi</taxon>
        <taxon>Dikarya</taxon>
        <taxon>Ascomycota</taxon>
        <taxon>Pezizomycotina</taxon>
        <taxon>Dothideomycetes</taxon>
        <taxon>Dothideomycetes incertae sedis</taxon>
        <taxon>Lineolatales</taxon>
        <taxon>Lineolataceae</taxon>
        <taxon>Lineolata</taxon>
    </lineage>
</organism>
<dbReference type="InterPro" id="IPR036910">
    <property type="entry name" value="HMG_box_dom_sf"/>
</dbReference>
<reference evidence="6" key="1">
    <citation type="journal article" date="2020" name="Stud. Mycol.">
        <title>101 Dothideomycetes genomes: a test case for predicting lifestyles and emergence of pathogens.</title>
        <authorList>
            <person name="Haridas S."/>
            <person name="Albert R."/>
            <person name="Binder M."/>
            <person name="Bloem J."/>
            <person name="Labutti K."/>
            <person name="Salamov A."/>
            <person name="Andreopoulos B."/>
            <person name="Baker S."/>
            <person name="Barry K."/>
            <person name="Bills G."/>
            <person name="Bluhm B."/>
            <person name="Cannon C."/>
            <person name="Castanera R."/>
            <person name="Culley D."/>
            <person name="Daum C."/>
            <person name="Ezra D."/>
            <person name="Gonzalez J."/>
            <person name="Henrissat B."/>
            <person name="Kuo A."/>
            <person name="Liang C."/>
            <person name="Lipzen A."/>
            <person name="Lutzoni F."/>
            <person name="Magnuson J."/>
            <person name="Mondo S."/>
            <person name="Nolan M."/>
            <person name="Ohm R."/>
            <person name="Pangilinan J."/>
            <person name="Park H.-J."/>
            <person name="Ramirez L."/>
            <person name="Alfaro M."/>
            <person name="Sun H."/>
            <person name="Tritt A."/>
            <person name="Yoshinaga Y."/>
            <person name="Zwiers L.-H."/>
            <person name="Turgeon B."/>
            <person name="Goodwin S."/>
            <person name="Spatafora J."/>
            <person name="Crous P."/>
            <person name="Grigoriev I."/>
        </authorList>
    </citation>
    <scope>NUCLEOTIDE SEQUENCE</scope>
    <source>
        <strain evidence="6">ATCC 16933</strain>
    </source>
</reference>
<feature type="compositionally biased region" description="Low complexity" evidence="4">
    <location>
        <begin position="79"/>
        <end position="92"/>
    </location>
</feature>
<dbReference type="EMBL" id="MU001682">
    <property type="protein sequence ID" value="KAF2456635.1"/>
    <property type="molecule type" value="Genomic_DNA"/>
</dbReference>
<protein>
    <recommendedName>
        <fullName evidence="5">HMG box domain-containing protein</fullName>
    </recommendedName>
</protein>
<dbReference type="GO" id="GO:0010468">
    <property type="term" value="P:regulation of gene expression"/>
    <property type="evidence" value="ECO:0007669"/>
    <property type="project" value="TreeGrafter"/>
</dbReference>
<proteinExistence type="predicted"/>
<feature type="compositionally biased region" description="Polar residues" evidence="4">
    <location>
        <begin position="294"/>
        <end position="305"/>
    </location>
</feature>
<dbReference type="Pfam" id="PF00505">
    <property type="entry name" value="HMG_box"/>
    <property type="match status" value="1"/>
</dbReference>
<dbReference type="PANTHER" id="PTHR46040">
    <property type="entry name" value="HIGH MOBILITY GROUP PROTEIN 2"/>
    <property type="match status" value="1"/>
</dbReference>
<dbReference type="GO" id="GO:0005634">
    <property type="term" value="C:nucleus"/>
    <property type="evidence" value="ECO:0007669"/>
    <property type="project" value="UniProtKB-UniRule"/>
</dbReference>
<dbReference type="SMART" id="SM00398">
    <property type="entry name" value="HMG"/>
    <property type="match status" value="1"/>
</dbReference>
<sequence>MSELEGRLAQLGLSQYLEAFVSEGFDTWDTVLDITESDLYKLQRAIAEARGYSSDQILPVATPAQSIESNIRSDDSGAEGKPAKPAESAAPSNTGPTGKRKYRRHPKPDENAPERPPSSYVIFSNMVREQLRGQELSFTEIAKIVGERWQVLPPEEREACDKQAATAKERYYAELAEYKKTPQYAKYQEYLADFRAKHGHTQAGEFCIAETPAFRNLTFVRLRRKAVKTRDRNKASRRHIGGGADSFAQSRKRAGSSPPPASYSHATTLPSKSASPANYPLPTINSPRVRDQHSPMSVSPISTTMYKEAPHESSPRMQGSVSQPQRLPHSTSPSGFGGPYQGRRDIKSRRAMRETSPPPPLVHEDTTLSSDSATHSQAQPYQGSLLPIMDSSKAHSRLLPHPVPTPGATPSPLDQRQAIGLPVHPAGPSTQAQQQQQQPHDFRHSTSPLSALLRAGELARDAENQPTGESRQTNG</sequence>
<dbReference type="Gene3D" id="1.10.150.50">
    <property type="entry name" value="Transcription Factor, Ets-1"/>
    <property type="match status" value="1"/>
</dbReference>
<keyword evidence="2 3" id="KW-0539">Nucleus</keyword>
<feature type="domain" description="HMG box" evidence="5">
    <location>
        <begin position="113"/>
        <end position="179"/>
    </location>
</feature>
<feature type="compositionally biased region" description="Polar residues" evidence="4">
    <location>
        <begin position="464"/>
        <end position="475"/>
    </location>
</feature>
<feature type="compositionally biased region" description="Polar residues" evidence="4">
    <location>
        <begin position="315"/>
        <end position="334"/>
    </location>
</feature>
<dbReference type="Pfam" id="PF00536">
    <property type="entry name" value="SAM_1"/>
    <property type="match status" value="1"/>
</dbReference>
<name>A0A6A6NXV7_9PEZI</name>
<feature type="compositionally biased region" description="Polar residues" evidence="4">
    <location>
        <begin position="367"/>
        <end position="382"/>
    </location>
</feature>
<gene>
    <name evidence="6" type="ORF">BDY21DRAFT_386116</name>
</gene>
<dbReference type="InterPro" id="IPR013761">
    <property type="entry name" value="SAM/pointed_sf"/>
</dbReference>
<dbReference type="InterPro" id="IPR051965">
    <property type="entry name" value="ChromReg_NeuronalGeneExpr"/>
</dbReference>
<evidence type="ECO:0000313" key="6">
    <source>
        <dbReference type="EMBL" id="KAF2456635.1"/>
    </source>
</evidence>
<dbReference type="AlphaFoldDB" id="A0A6A6NXV7"/>
<dbReference type="PANTHER" id="PTHR46040:SF3">
    <property type="entry name" value="HIGH MOBILITY GROUP PROTEIN 2"/>
    <property type="match status" value="1"/>
</dbReference>
<evidence type="ECO:0000256" key="4">
    <source>
        <dbReference type="SAM" id="MobiDB-lite"/>
    </source>
</evidence>